<dbReference type="Proteomes" id="UP001056120">
    <property type="component" value="Linkage Group LG01"/>
</dbReference>
<organism evidence="1 2">
    <name type="scientific">Smallanthus sonchifolius</name>
    <dbReference type="NCBI Taxonomy" id="185202"/>
    <lineage>
        <taxon>Eukaryota</taxon>
        <taxon>Viridiplantae</taxon>
        <taxon>Streptophyta</taxon>
        <taxon>Embryophyta</taxon>
        <taxon>Tracheophyta</taxon>
        <taxon>Spermatophyta</taxon>
        <taxon>Magnoliopsida</taxon>
        <taxon>eudicotyledons</taxon>
        <taxon>Gunneridae</taxon>
        <taxon>Pentapetalae</taxon>
        <taxon>asterids</taxon>
        <taxon>campanulids</taxon>
        <taxon>Asterales</taxon>
        <taxon>Asteraceae</taxon>
        <taxon>Asteroideae</taxon>
        <taxon>Heliantheae alliance</taxon>
        <taxon>Millerieae</taxon>
        <taxon>Smallanthus</taxon>
    </lineage>
</organism>
<dbReference type="EMBL" id="CM042018">
    <property type="protein sequence ID" value="KAI3827576.1"/>
    <property type="molecule type" value="Genomic_DNA"/>
</dbReference>
<accession>A0ACB9K5U1</accession>
<reference evidence="1 2" key="2">
    <citation type="journal article" date="2022" name="Mol. Ecol. Resour.">
        <title>The genomes of chicory, endive, great burdock and yacon provide insights into Asteraceae paleo-polyploidization history and plant inulin production.</title>
        <authorList>
            <person name="Fan W."/>
            <person name="Wang S."/>
            <person name="Wang H."/>
            <person name="Wang A."/>
            <person name="Jiang F."/>
            <person name="Liu H."/>
            <person name="Zhao H."/>
            <person name="Xu D."/>
            <person name="Zhang Y."/>
        </authorList>
    </citation>
    <scope>NUCLEOTIDE SEQUENCE [LARGE SCALE GENOMIC DNA]</scope>
    <source>
        <strain evidence="2">cv. Yunnan</strain>
        <tissue evidence="1">Leaves</tissue>
    </source>
</reference>
<proteinExistence type="predicted"/>
<name>A0ACB9K5U1_9ASTR</name>
<gene>
    <name evidence="1" type="ORF">L1987_01653</name>
</gene>
<keyword evidence="2" id="KW-1185">Reference proteome</keyword>
<comment type="caution">
    <text evidence="1">The sequence shown here is derived from an EMBL/GenBank/DDBJ whole genome shotgun (WGS) entry which is preliminary data.</text>
</comment>
<evidence type="ECO:0000313" key="1">
    <source>
        <dbReference type="EMBL" id="KAI3827576.1"/>
    </source>
</evidence>
<evidence type="ECO:0000313" key="2">
    <source>
        <dbReference type="Proteomes" id="UP001056120"/>
    </source>
</evidence>
<reference evidence="2" key="1">
    <citation type="journal article" date="2022" name="Mol. Ecol. Resour.">
        <title>The genomes of chicory, endive, great burdock and yacon provide insights into Asteraceae palaeo-polyploidization history and plant inulin production.</title>
        <authorList>
            <person name="Fan W."/>
            <person name="Wang S."/>
            <person name="Wang H."/>
            <person name="Wang A."/>
            <person name="Jiang F."/>
            <person name="Liu H."/>
            <person name="Zhao H."/>
            <person name="Xu D."/>
            <person name="Zhang Y."/>
        </authorList>
    </citation>
    <scope>NUCLEOTIDE SEQUENCE [LARGE SCALE GENOMIC DNA]</scope>
    <source>
        <strain evidence="2">cv. Yunnan</strain>
    </source>
</reference>
<protein>
    <submittedName>
        <fullName evidence="1">Uncharacterized protein</fullName>
    </submittedName>
</protein>
<sequence>MDASSSSSTSIRSLLIKRVTYQISIDASRRDALQANLNNVSSMISRRDDVTQFLMSMNSTTIRDLAIMFMVDIKEKDQKYVEELTKEDLGNVLVSEFCDLSGLFFQLFSSSKPHCHVVSPVNVSILNLESWLLFCSLKFSNSVNASNALATTWTFG</sequence>